<evidence type="ECO:0000256" key="1">
    <source>
        <dbReference type="SAM" id="Coils"/>
    </source>
</evidence>
<proteinExistence type="predicted"/>
<keyword evidence="1" id="KW-0175">Coiled coil</keyword>
<dbReference type="PANTHER" id="PTHR47396">
    <property type="entry name" value="TYPE I RESTRICTION ENZYME ECOKI R PROTEIN"/>
    <property type="match status" value="1"/>
</dbReference>
<gene>
    <name evidence="3" type="ORF">GCM10022202_34460</name>
</gene>
<organism evidence="3 4">
    <name type="scientific">Microbacterium marinilacus</name>
    <dbReference type="NCBI Taxonomy" id="415209"/>
    <lineage>
        <taxon>Bacteria</taxon>
        <taxon>Bacillati</taxon>
        <taxon>Actinomycetota</taxon>
        <taxon>Actinomycetes</taxon>
        <taxon>Micrococcales</taxon>
        <taxon>Microbacteriaceae</taxon>
        <taxon>Microbacterium</taxon>
    </lineage>
</organism>
<dbReference type="Gene3D" id="3.90.1570.30">
    <property type="match status" value="1"/>
</dbReference>
<protein>
    <submittedName>
        <fullName evidence="3">DEAD/DEAH box helicase family protein</fullName>
    </submittedName>
</protein>
<accession>A0ABP7BV95</accession>
<dbReference type="InterPro" id="IPR014001">
    <property type="entry name" value="Helicase_ATP-bd"/>
</dbReference>
<dbReference type="InterPro" id="IPR050742">
    <property type="entry name" value="Helicase_Restrict-Modif_Enz"/>
</dbReference>
<dbReference type="GO" id="GO:0004386">
    <property type="term" value="F:helicase activity"/>
    <property type="evidence" value="ECO:0007669"/>
    <property type="project" value="UniProtKB-KW"/>
</dbReference>
<feature type="domain" description="Helicase ATP-binding" evidence="2">
    <location>
        <begin position="374"/>
        <end position="533"/>
    </location>
</feature>
<dbReference type="PANTHER" id="PTHR47396:SF1">
    <property type="entry name" value="ATP-DEPENDENT HELICASE IRC3-RELATED"/>
    <property type="match status" value="1"/>
</dbReference>
<dbReference type="InterPro" id="IPR013670">
    <property type="entry name" value="EcoEI_R_C_dom"/>
</dbReference>
<dbReference type="Proteomes" id="UP001410795">
    <property type="component" value="Unassembled WGS sequence"/>
</dbReference>
<dbReference type="Pfam" id="PF04851">
    <property type="entry name" value="ResIII"/>
    <property type="match status" value="1"/>
</dbReference>
<keyword evidence="3" id="KW-0547">Nucleotide-binding</keyword>
<evidence type="ECO:0000313" key="3">
    <source>
        <dbReference type="EMBL" id="GAA3669467.1"/>
    </source>
</evidence>
<evidence type="ECO:0000259" key="2">
    <source>
        <dbReference type="PROSITE" id="PS51192"/>
    </source>
</evidence>
<dbReference type="Pfam" id="PF00271">
    <property type="entry name" value="Helicase_C"/>
    <property type="match status" value="1"/>
</dbReference>
<keyword evidence="3" id="KW-0067">ATP-binding</keyword>
<dbReference type="InterPro" id="IPR006935">
    <property type="entry name" value="Helicase/UvrB_N"/>
</dbReference>
<keyword evidence="3" id="KW-0347">Helicase</keyword>
<sequence>MIGGRVSNFAFIRAEWPELYESCQRAESYVVSDPQAAGKYARSAVEALVDYLFVDVFGLPEPYRSDLNARMNDNAFKVRTSVINAKLNLIRRVGNDAVHEKRRISQQEALGILRHLFDVLVWTVKHHSTFPQAAPLGSAFDEAIVQRRAPMTSAERVALARLFRDEQEAAHKAIAERDARLAAHEAEIATLRAQIAAAQNADTTADTHDYREDDTRAQLIDLLLREAGWALDQPRDREYRVDGMPVIPGVNDSGIGFVDYVLWGSDGLPLAIVEAKRTSTDPSAGAPQAALYADRLEAATGRRPVIFLSNGDRHQVWDDASGYPRRSVAGFFTRDELELMVQRRALRRPLTAAPVDTAIAGRPYQLRAVAKVGEHFDARQRRALLVMATGTGKTRTTVALVKQLMAQGWVRRVLFLADRTALVTQAGRAFSEHLPEVASVDLTADRLTEGRVYLSTYPTMMNLIDTARGPAGERRFGPGFFDLIVIDEAHRSVYRKYGALFDWFDGLLLGLTATPVDDIARSTYRLFGLEPGVPTDSYPLEEAIADGYLVRPDGHAYDLGFHRRGVHYDELSEEEREEWDAIDWDEEADTPQDPPTDVEAARVFRTLFNADTVDKALAELMRHGHHVAGGDRLGKTIVFAKNQRHADFIRERFDAQYPHLGGGFAQVITHASSYAQSLIDDFSQPAKAPHIAISVDMLDTGIDVPEVLNLVLFKDVHSTTKFWQMIGRGTRLAPDVFGDSGDPAHDDKSDFRVFDFCGNLDYFRLDPADRAASVSVSLGQRLFATRVALVSRIAPGDDRGEARASAAAWLRDFVAGIPIDSFLARPHRQLIRRYGDLAAWQESLGMIEAGDLAASLGPLPTAVTDDDEQAKRFDLIVLRRELAQLEGDDATAARTRAAVQQVARLLLEKQTIPQVRDQTELLEELIGDDWWDGVTLAMLEHARRALRGLAQFLDKRTRRVVVVDWEDEVGAGRAVDLPLVAVGVDQARFREKVTAYIRSHLDHLAIQRLRRNQPLTHTDLSELERILIEQGEGTPEALARVTGERGLGIFIRSLVGLDRSAAEAAFAARLAFGGLTATQMDFLRMVVDELTRRGEMDPRRLFDSPYTDRQTTRIDYAFPDEKHQQVIVDVLRAIEDTARPAA</sequence>
<dbReference type="SUPFAM" id="SSF52540">
    <property type="entry name" value="P-loop containing nucleoside triphosphate hydrolases"/>
    <property type="match status" value="2"/>
</dbReference>
<dbReference type="CDD" id="cd18032">
    <property type="entry name" value="DEXHc_RE_I_III_res"/>
    <property type="match status" value="1"/>
</dbReference>
<dbReference type="Pfam" id="PF08463">
    <property type="entry name" value="EcoEI_R_C"/>
    <property type="match status" value="1"/>
</dbReference>
<comment type="caution">
    <text evidence="3">The sequence shown here is derived from an EMBL/GenBank/DDBJ whole genome shotgun (WGS) entry which is preliminary data.</text>
</comment>
<dbReference type="EMBL" id="BAAAYV010000025">
    <property type="protein sequence ID" value="GAA3669467.1"/>
    <property type="molecule type" value="Genomic_DNA"/>
</dbReference>
<dbReference type="PROSITE" id="PS51192">
    <property type="entry name" value="HELICASE_ATP_BIND_1"/>
    <property type="match status" value="1"/>
</dbReference>
<dbReference type="CDD" id="cd18799">
    <property type="entry name" value="SF2_C_EcoAI-like"/>
    <property type="match status" value="1"/>
</dbReference>
<keyword evidence="3" id="KW-0378">Hydrolase</keyword>
<dbReference type="Gene3D" id="3.40.50.300">
    <property type="entry name" value="P-loop containing nucleotide triphosphate hydrolases"/>
    <property type="match status" value="2"/>
</dbReference>
<dbReference type="InterPro" id="IPR027417">
    <property type="entry name" value="P-loop_NTPase"/>
</dbReference>
<evidence type="ECO:0000313" key="4">
    <source>
        <dbReference type="Proteomes" id="UP001410795"/>
    </source>
</evidence>
<name>A0ABP7BV95_9MICO</name>
<feature type="coiled-coil region" evidence="1">
    <location>
        <begin position="174"/>
        <end position="201"/>
    </location>
</feature>
<dbReference type="SMART" id="SM00487">
    <property type="entry name" value="DEXDc"/>
    <property type="match status" value="1"/>
</dbReference>
<keyword evidence="4" id="KW-1185">Reference proteome</keyword>
<reference evidence="4" key="1">
    <citation type="journal article" date="2019" name="Int. J. Syst. Evol. Microbiol.">
        <title>The Global Catalogue of Microorganisms (GCM) 10K type strain sequencing project: providing services to taxonomists for standard genome sequencing and annotation.</title>
        <authorList>
            <consortium name="The Broad Institute Genomics Platform"/>
            <consortium name="The Broad Institute Genome Sequencing Center for Infectious Disease"/>
            <person name="Wu L."/>
            <person name="Ma J."/>
        </authorList>
    </citation>
    <scope>NUCLEOTIDE SEQUENCE [LARGE SCALE GENOMIC DNA]</scope>
    <source>
        <strain evidence="4">JCM 16546</strain>
    </source>
</reference>
<dbReference type="InterPro" id="IPR001650">
    <property type="entry name" value="Helicase_C-like"/>
</dbReference>